<evidence type="ECO:0000313" key="1">
    <source>
        <dbReference type="EMBL" id="KAF9647174.1"/>
    </source>
</evidence>
<accession>A0ACB6ZCB8</accession>
<gene>
    <name evidence="1" type="ORF">BDM02DRAFT_3117413</name>
</gene>
<evidence type="ECO:0000313" key="2">
    <source>
        <dbReference type="Proteomes" id="UP000886501"/>
    </source>
</evidence>
<proteinExistence type="predicted"/>
<reference evidence="1" key="1">
    <citation type="submission" date="2019-10" db="EMBL/GenBank/DDBJ databases">
        <authorList>
            <consortium name="DOE Joint Genome Institute"/>
            <person name="Kuo A."/>
            <person name="Miyauchi S."/>
            <person name="Kiss E."/>
            <person name="Drula E."/>
            <person name="Kohler A."/>
            <person name="Sanchez-Garcia M."/>
            <person name="Andreopoulos B."/>
            <person name="Barry K.W."/>
            <person name="Bonito G."/>
            <person name="Buee M."/>
            <person name="Carver A."/>
            <person name="Chen C."/>
            <person name="Cichocki N."/>
            <person name="Clum A."/>
            <person name="Culley D."/>
            <person name="Crous P.W."/>
            <person name="Fauchery L."/>
            <person name="Girlanda M."/>
            <person name="Hayes R."/>
            <person name="Keri Z."/>
            <person name="Labutti K."/>
            <person name="Lipzen A."/>
            <person name="Lombard V."/>
            <person name="Magnuson J."/>
            <person name="Maillard F."/>
            <person name="Morin E."/>
            <person name="Murat C."/>
            <person name="Nolan M."/>
            <person name="Ohm R."/>
            <person name="Pangilinan J."/>
            <person name="Pereira M."/>
            <person name="Perotto S."/>
            <person name="Peter M."/>
            <person name="Riley R."/>
            <person name="Sitrit Y."/>
            <person name="Stielow B."/>
            <person name="Szollosi G."/>
            <person name="Zifcakova L."/>
            <person name="Stursova M."/>
            <person name="Spatafora J.W."/>
            <person name="Tedersoo L."/>
            <person name="Vaario L.-M."/>
            <person name="Yamada A."/>
            <person name="Yan M."/>
            <person name="Wang P."/>
            <person name="Xu J."/>
            <person name="Bruns T."/>
            <person name="Baldrian P."/>
            <person name="Vilgalys R."/>
            <person name="Henrissat B."/>
            <person name="Grigoriev I.V."/>
            <person name="Hibbett D."/>
            <person name="Nagy L.G."/>
            <person name="Martin F.M."/>
        </authorList>
    </citation>
    <scope>NUCLEOTIDE SEQUENCE</scope>
    <source>
        <strain evidence="1">P2</strain>
    </source>
</reference>
<protein>
    <submittedName>
        <fullName evidence="1">Uncharacterized protein</fullName>
    </submittedName>
</protein>
<sequence>MTGVLRNQVGASRSQITLRSAEDASRWLGILSENPEGPGIVHGLHVSGVESFPSLLTWPKLESLHHLGLRGIDFRDPHEPLTPFLNAYSSSVDELVLEGLRFREAEELFALIIPFKNLNSLVIHDVEWGNGELLDDDEAGSGSESESEDETHKHTMQPGDCCSIAIAGLHLVDDVGVDLPTLKHLSLRGCSSTITRCFARMPSKLCLSRLEISWEDEHLLPLGEMIEACAPSLSELSISGVSHTECDYPLSLSSCTQLSSLYLNGVHLFLDEPLGPALHHLASTLPTPEASKHPRFINVCFTLDMGPAWASRIDNVDWDAVAVSLASLESRLDNNKDNWVVAMKVDSSYLPISGEEERQILDVAGQKLERFSAVLRLDIH</sequence>
<reference evidence="1" key="2">
    <citation type="journal article" date="2020" name="Nat. Commun.">
        <title>Large-scale genome sequencing of mycorrhizal fungi provides insights into the early evolution of symbiotic traits.</title>
        <authorList>
            <person name="Miyauchi S."/>
            <person name="Kiss E."/>
            <person name="Kuo A."/>
            <person name="Drula E."/>
            <person name="Kohler A."/>
            <person name="Sanchez-Garcia M."/>
            <person name="Morin E."/>
            <person name="Andreopoulos B."/>
            <person name="Barry K.W."/>
            <person name="Bonito G."/>
            <person name="Buee M."/>
            <person name="Carver A."/>
            <person name="Chen C."/>
            <person name="Cichocki N."/>
            <person name="Clum A."/>
            <person name="Culley D."/>
            <person name="Crous P.W."/>
            <person name="Fauchery L."/>
            <person name="Girlanda M."/>
            <person name="Hayes R.D."/>
            <person name="Keri Z."/>
            <person name="LaButti K."/>
            <person name="Lipzen A."/>
            <person name="Lombard V."/>
            <person name="Magnuson J."/>
            <person name="Maillard F."/>
            <person name="Murat C."/>
            <person name="Nolan M."/>
            <person name="Ohm R.A."/>
            <person name="Pangilinan J."/>
            <person name="Pereira M.F."/>
            <person name="Perotto S."/>
            <person name="Peter M."/>
            <person name="Pfister S."/>
            <person name="Riley R."/>
            <person name="Sitrit Y."/>
            <person name="Stielow J.B."/>
            <person name="Szollosi G."/>
            <person name="Zifcakova L."/>
            <person name="Stursova M."/>
            <person name="Spatafora J.W."/>
            <person name="Tedersoo L."/>
            <person name="Vaario L.M."/>
            <person name="Yamada A."/>
            <person name="Yan M."/>
            <person name="Wang P."/>
            <person name="Xu J."/>
            <person name="Bruns T."/>
            <person name="Baldrian P."/>
            <person name="Vilgalys R."/>
            <person name="Dunand C."/>
            <person name="Henrissat B."/>
            <person name="Grigoriev I.V."/>
            <person name="Hibbett D."/>
            <person name="Nagy L.G."/>
            <person name="Martin F.M."/>
        </authorList>
    </citation>
    <scope>NUCLEOTIDE SEQUENCE</scope>
    <source>
        <strain evidence="1">P2</strain>
    </source>
</reference>
<keyword evidence="2" id="KW-1185">Reference proteome</keyword>
<comment type="caution">
    <text evidence="1">The sequence shown here is derived from an EMBL/GenBank/DDBJ whole genome shotgun (WGS) entry which is preliminary data.</text>
</comment>
<organism evidence="1 2">
    <name type="scientific">Thelephora ganbajun</name>
    <name type="common">Ganba fungus</name>
    <dbReference type="NCBI Taxonomy" id="370292"/>
    <lineage>
        <taxon>Eukaryota</taxon>
        <taxon>Fungi</taxon>
        <taxon>Dikarya</taxon>
        <taxon>Basidiomycota</taxon>
        <taxon>Agaricomycotina</taxon>
        <taxon>Agaricomycetes</taxon>
        <taxon>Thelephorales</taxon>
        <taxon>Thelephoraceae</taxon>
        <taxon>Thelephora</taxon>
    </lineage>
</organism>
<dbReference type="Proteomes" id="UP000886501">
    <property type="component" value="Unassembled WGS sequence"/>
</dbReference>
<name>A0ACB6ZCB8_THEGA</name>
<dbReference type="EMBL" id="MU118039">
    <property type="protein sequence ID" value="KAF9647174.1"/>
    <property type="molecule type" value="Genomic_DNA"/>
</dbReference>